<dbReference type="PANTHER" id="PTHR10644">
    <property type="entry name" value="DNA REPAIR/RNA PROCESSING CPSF FAMILY"/>
    <property type="match status" value="1"/>
</dbReference>
<evidence type="ECO:0000313" key="7">
    <source>
        <dbReference type="Proteomes" id="UP001212411"/>
    </source>
</evidence>
<feature type="domain" description="RSE1/DDB1/CPSF1 first beta-propeller" evidence="4">
    <location>
        <begin position="12"/>
        <end position="355"/>
    </location>
</feature>
<protein>
    <submittedName>
        <fullName evidence="6">Cul4-RING E3 complex WD repeat protein subunit Ddb1</fullName>
    </submittedName>
</protein>
<evidence type="ECO:0000256" key="1">
    <source>
        <dbReference type="ARBA" id="ARBA00004123"/>
    </source>
</evidence>
<organism evidence="6 7">
    <name type="scientific">Schizosaccharomyces osmophilus</name>
    <dbReference type="NCBI Taxonomy" id="2545709"/>
    <lineage>
        <taxon>Eukaryota</taxon>
        <taxon>Fungi</taxon>
        <taxon>Dikarya</taxon>
        <taxon>Ascomycota</taxon>
        <taxon>Taphrinomycotina</taxon>
        <taxon>Schizosaccharomycetes</taxon>
        <taxon>Schizosaccharomycetales</taxon>
        <taxon>Schizosaccharomycetaceae</taxon>
        <taxon>Schizosaccharomyces</taxon>
    </lineage>
</organism>
<evidence type="ECO:0000256" key="2">
    <source>
        <dbReference type="ARBA" id="ARBA00023242"/>
    </source>
</evidence>
<feature type="domain" description="RSE1/DDB1/CPSF1 C-terminal" evidence="3">
    <location>
        <begin position="740"/>
        <end position="1037"/>
    </location>
</feature>
<proteinExistence type="predicted"/>
<dbReference type="InterPro" id="IPR015943">
    <property type="entry name" value="WD40/YVTN_repeat-like_dom_sf"/>
</dbReference>
<dbReference type="SUPFAM" id="SSF50978">
    <property type="entry name" value="WD40 repeat-like"/>
    <property type="match status" value="1"/>
</dbReference>
<dbReference type="Proteomes" id="UP001212411">
    <property type="component" value="Chromosome 2"/>
</dbReference>
<evidence type="ECO:0000259" key="3">
    <source>
        <dbReference type="Pfam" id="PF03178"/>
    </source>
</evidence>
<keyword evidence="7" id="KW-1185">Reference proteome</keyword>
<dbReference type="AlphaFoldDB" id="A0AAE9WF23"/>
<dbReference type="Pfam" id="PF23726">
    <property type="entry name" value="Beta-prop_RSE1_2nd"/>
    <property type="match status" value="1"/>
</dbReference>
<dbReference type="Pfam" id="PF03178">
    <property type="entry name" value="CPSF_A"/>
    <property type="match status" value="1"/>
</dbReference>
<comment type="subcellular location">
    <subcellularLocation>
        <location evidence="1">Nucleus</location>
    </subcellularLocation>
</comment>
<sequence>MSYVSYIHKPSSVRNAVVCQFVDSTSCNVILAKSNCIEIYEYNDENNLQLITFTNIFGRIVGLKSFRPALSSTDHIIVATDSFHYFTIFWDSENKTIANGIKIQDCSVRSLRESQSGPLLLVDPIQRVLCLHVYQGLLTIIPIVNSKKRRLNSTDAFLHDNFNVRIKELDVVDICMLHTHSVPTLAVLYRDSKSVVHLSTYTINVRECEIDEDDLVCHDIEEGKLIAHSNGGVFVFGEMYVYYISKDLKASKSLLSYPISAFTGILISDPLEDFFSIKYDPNHFFVTDESGLIYHFYSEFSQDGLKMDLEKLGESSIASCLVSLPQNKVFLGSHYGDSAVLQLDNPGLANQGLNVQTLQVFSNIAPISDFIVEHGSSGSSIITCSGAYKDGSIRVLKNSVSIQDIGIIEMESIKEVFSVSFQADYDNYIIISFPSETRVLYVSSEGEFSLCNDLSCDSSTLSIGVVDEGKQILQITASDVRLFDGNKVISWSPHANINSGNIYKNLICVALTGGTVIFLHMLEEIARYQCNTEISCLDFLDDSTCFLGLWSCSVLGLKIGQGITQELCQYKLKDVPRSLACFSFSNQLNDFLYLSTNDGQFLQYCFGKKGFLDALPKVIRLGNTPVSLKSLTLNEKRTLVSIAETQQFIHMESNKLIFNPFPSKEIVSITRFCHPALNTTLVYCTGSKLIMASLGAIQGLTIQTIPVEGFPRRICASEKHYFVLCMQLEDALGNQEQSLKSSLRVFDKLTLEEICHFVFDTNEMVESIVYLETNSSVVVGTGYNHPDQDAPDSGRLLMFTVDKNNLDLVTTYKVQGSVNTLKSYNGLIIAGINATVSAFVVREGGFHVEGCLRTPTYTIDLCIDDSDIVVGDLMKSISVMNFSESQLSELARDYKPIWVSSVEKLERHKYFVCDADGNAFIFLRDVHSPQIADRKHLRRLDQYYLGEFVNKTRIGTLRKPQEGSFVQPKLISVTVDGAIILIGDANDYADILLQLQDNVRRALPSTGGLNHEDWRKCHSEIPEELPSKLIDGSLLEGIVDMPLSIQDEIVQGKNGGLPLNISVNELVNLSESLARLHS</sequence>
<dbReference type="KEGG" id="som:SOMG_02654"/>
<evidence type="ECO:0000259" key="5">
    <source>
        <dbReference type="Pfam" id="PF23726"/>
    </source>
</evidence>
<dbReference type="EMBL" id="CP115612">
    <property type="protein sequence ID" value="WBW74022.1"/>
    <property type="molecule type" value="Genomic_DNA"/>
</dbReference>
<reference evidence="6 7" key="1">
    <citation type="journal article" date="2023" name="G3 (Bethesda)">
        <title>A high-quality reference genome for the fission yeast Schizosaccharomyces osmophilus.</title>
        <authorList>
            <person name="Jia G.S."/>
            <person name="Zhang W.C."/>
            <person name="Liang Y."/>
            <person name="Liu X.H."/>
            <person name="Rhind N."/>
            <person name="Pidoux A."/>
            <person name="Brysch-Herzberg M."/>
            <person name="Du L.L."/>
        </authorList>
    </citation>
    <scope>NUCLEOTIDE SEQUENCE [LARGE SCALE GENOMIC DNA]</scope>
    <source>
        <strain evidence="6 7">CBS 15793</strain>
    </source>
</reference>
<dbReference type="InterPro" id="IPR058543">
    <property type="entry name" value="Beta-prop_RSE1/DDB1/CPSF1_2nd"/>
</dbReference>
<feature type="domain" description="RSE1/DDB1/CPSF1 second beta-propeller" evidence="5">
    <location>
        <begin position="403"/>
        <end position="693"/>
    </location>
</feature>
<evidence type="ECO:0000259" key="4">
    <source>
        <dbReference type="Pfam" id="PF10433"/>
    </source>
</evidence>
<gene>
    <name evidence="6" type="primary">ddb1</name>
    <name evidence="6" type="ORF">SOMG_02654</name>
</gene>
<dbReference type="Gene3D" id="1.10.150.910">
    <property type="match status" value="1"/>
</dbReference>
<dbReference type="Gene3D" id="2.130.10.10">
    <property type="entry name" value="YVTN repeat-like/Quinoprotein amine dehydrogenase"/>
    <property type="match status" value="3"/>
</dbReference>
<dbReference type="RefSeq" id="XP_056038265.1">
    <property type="nucleotide sequence ID" value="XM_056181445.1"/>
</dbReference>
<dbReference type="GeneID" id="80876134"/>
<dbReference type="InterPro" id="IPR036322">
    <property type="entry name" value="WD40_repeat_dom_sf"/>
</dbReference>
<evidence type="ECO:0000313" key="6">
    <source>
        <dbReference type="EMBL" id="WBW74022.1"/>
    </source>
</evidence>
<dbReference type="GO" id="GO:0003676">
    <property type="term" value="F:nucleic acid binding"/>
    <property type="evidence" value="ECO:0007669"/>
    <property type="project" value="InterPro"/>
</dbReference>
<keyword evidence="2" id="KW-0539">Nucleus</keyword>
<name>A0AAE9WF23_9SCHI</name>
<dbReference type="GO" id="GO:0005634">
    <property type="term" value="C:nucleus"/>
    <property type="evidence" value="ECO:0007669"/>
    <property type="project" value="UniProtKB-SubCell"/>
</dbReference>
<dbReference type="InterPro" id="IPR004871">
    <property type="entry name" value="RSE1/DDB1/CPSF1_C"/>
</dbReference>
<dbReference type="InterPro" id="IPR050358">
    <property type="entry name" value="RSE1/DDB1/CFT1"/>
</dbReference>
<dbReference type="InterPro" id="IPR018846">
    <property type="entry name" value="Beta-prop_RSE1/DDB1/CPSF1_1st"/>
</dbReference>
<accession>A0AAE9WF23</accession>
<dbReference type="Pfam" id="PF10433">
    <property type="entry name" value="Beta-prop_RSE1_1st"/>
    <property type="match status" value="1"/>
</dbReference>